<evidence type="ECO:0000313" key="3">
    <source>
        <dbReference type="Proteomes" id="UP000414233"/>
    </source>
</evidence>
<protein>
    <submittedName>
        <fullName evidence="2">Uncharacterized protein</fullName>
    </submittedName>
</protein>
<reference evidence="2 3" key="1">
    <citation type="submission" date="2019-08" db="EMBL/GenBank/DDBJ databases">
        <authorList>
            <person name="Peeters C."/>
        </authorList>
    </citation>
    <scope>NUCLEOTIDE SEQUENCE [LARGE SCALE GENOMIC DNA]</scope>
    <source>
        <strain evidence="2 3">LMG 30175</strain>
    </source>
</reference>
<dbReference type="Proteomes" id="UP000414233">
    <property type="component" value="Unassembled WGS sequence"/>
</dbReference>
<accession>A0A5E4R7B8</accession>
<proteinExistence type="predicted"/>
<organism evidence="2 3">
    <name type="scientific">Pandoraea terrae</name>
    <dbReference type="NCBI Taxonomy" id="1537710"/>
    <lineage>
        <taxon>Bacteria</taxon>
        <taxon>Pseudomonadati</taxon>
        <taxon>Pseudomonadota</taxon>
        <taxon>Betaproteobacteria</taxon>
        <taxon>Burkholderiales</taxon>
        <taxon>Burkholderiaceae</taxon>
        <taxon>Pandoraea</taxon>
    </lineage>
</organism>
<evidence type="ECO:0000256" key="1">
    <source>
        <dbReference type="SAM" id="MobiDB-lite"/>
    </source>
</evidence>
<sequence>MRHMQRKGRLRGAIGPSAGKQKARIARADGLGVGTNWIGG</sequence>
<feature type="region of interest" description="Disordered" evidence="1">
    <location>
        <begin position="1"/>
        <end position="26"/>
    </location>
</feature>
<gene>
    <name evidence="2" type="ORF">PTE30175_00003</name>
</gene>
<keyword evidence="3" id="KW-1185">Reference proteome</keyword>
<name>A0A5E4R7B8_9BURK</name>
<evidence type="ECO:0000313" key="2">
    <source>
        <dbReference type="EMBL" id="VVD59065.1"/>
    </source>
</evidence>
<dbReference type="EMBL" id="CABPRZ010000001">
    <property type="protein sequence ID" value="VVD59065.1"/>
    <property type="molecule type" value="Genomic_DNA"/>
</dbReference>
<feature type="compositionally biased region" description="Basic residues" evidence="1">
    <location>
        <begin position="1"/>
        <end position="10"/>
    </location>
</feature>
<dbReference type="AlphaFoldDB" id="A0A5E4R7B8"/>